<evidence type="ECO:0000313" key="3">
    <source>
        <dbReference type="Proteomes" id="UP000218288"/>
    </source>
</evidence>
<dbReference type="AlphaFoldDB" id="A0A160PBR5"/>
<feature type="compositionally biased region" description="Polar residues" evidence="1">
    <location>
        <begin position="1"/>
        <end position="11"/>
    </location>
</feature>
<evidence type="ECO:0000256" key="1">
    <source>
        <dbReference type="SAM" id="MobiDB-lite"/>
    </source>
</evidence>
<feature type="region of interest" description="Disordered" evidence="1">
    <location>
        <begin position="1"/>
        <end position="42"/>
    </location>
</feature>
<dbReference type="EMBL" id="AP014809">
    <property type="protein sequence ID" value="BAU89784.1"/>
    <property type="molecule type" value="Genomic_DNA"/>
</dbReference>
<evidence type="ECO:0000313" key="2">
    <source>
        <dbReference type="EMBL" id="BAU89784.1"/>
    </source>
</evidence>
<name>A0A160PBR5_9HYPH</name>
<feature type="compositionally biased region" description="Low complexity" evidence="1">
    <location>
        <begin position="13"/>
        <end position="29"/>
    </location>
</feature>
<dbReference type="Proteomes" id="UP000218288">
    <property type="component" value="Chromosome"/>
</dbReference>
<feature type="region of interest" description="Disordered" evidence="1">
    <location>
        <begin position="59"/>
        <end position="78"/>
    </location>
</feature>
<gene>
    <name evidence="2" type="ORF">MPPM_1179</name>
</gene>
<protein>
    <submittedName>
        <fullName evidence="2">Uncharacterized protein</fullName>
    </submittedName>
</protein>
<sequence length="128" mass="13653">MPSAPSASCATMASGWPTTSSATATTSTDRSARAPRRRADDRFRRIGSRKAAMTGGCILSPSMRALGPSPMEAPRRPNTAATHACCRLPDNPAKLPPRRVAIHDAADCRVRIIPPPLRFLKGSFIGRS</sequence>
<accession>A0A160PBR5</accession>
<organism evidence="2 3">
    <name type="scientific">Methylorubrum populi</name>
    <dbReference type="NCBI Taxonomy" id="223967"/>
    <lineage>
        <taxon>Bacteria</taxon>
        <taxon>Pseudomonadati</taxon>
        <taxon>Pseudomonadota</taxon>
        <taxon>Alphaproteobacteria</taxon>
        <taxon>Hyphomicrobiales</taxon>
        <taxon>Methylobacteriaceae</taxon>
        <taxon>Methylorubrum</taxon>
    </lineage>
</organism>
<reference evidence="2 3" key="1">
    <citation type="journal article" date="2016" name="Genome Announc.">
        <title>Complete Genome Sequence of Methylobacterium populi P-1M, Isolated from Pink-Pigmented Household Biofilm.</title>
        <authorList>
            <person name="Morohoshi T."/>
            <person name="Ikeda T."/>
        </authorList>
    </citation>
    <scope>NUCLEOTIDE SEQUENCE [LARGE SCALE GENOMIC DNA]</scope>
    <source>
        <strain evidence="2 3">P-1M</strain>
    </source>
</reference>
<proteinExistence type="predicted"/>